<dbReference type="Proteomes" id="UP001341281">
    <property type="component" value="Chromosome 06"/>
</dbReference>
<evidence type="ECO:0000313" key="2">
    <source>
        <dbReference type="EMBL" id="WVZ82994.1"/>
    </source>
</evidence>
<evidence type="ECO:0000313" key="3">
    <source>
        <dbReference type="Proteomes" id="UP001341281"/>
    </source>
</evidence>
<feature type="compositionally biased region" description="Low complexity" evidence="1">
    <location>
        <begin position="34"/>
        <end position="46"/>
    </location>
</feature>
<protein>
    <submittedName>
        <fullName evidence="2">Uncharacterized protein</fullName>
    </submittedName>
</protein>
<gene>
    <name evidence="2" type="ORF">U9M48_030187</name>
</gene>
<dbReference type="EMBL" id="CP144750">
    <property type="protein sequence ID" value="WVZ82994.1"/>
    <property type="molecule type" value="Genomic_DNA"/>
</dbReference>
<sequence length="223" mass="23549">MASSFGRGDAAAARQRLPPHLPHSVGATPSANTCPLAPSPSCASPSRLTEARLGEDEDATSPGYSTAPPDSTAPPARPSACCPCPSTHNSCLHHVPPDLAAVGPQLPLPDILSTHVVVMANSDICGSATETHNTLGMLGATMAIDVYAAHDCLTNSQSALKLNIKKFKDVLPKQRPRRSNLGPTRFLKESKLLVLAANKDLQFIYTEKPELRTDSSNPAQMLL</sequence>
<name>A0AAQ3TZL5_PASNO</name>
<accession>A0AAQ3TZL5</accession>
<evidence type="ECO:0000256" key="1">
    <source>
        <dbReference type="SAM" id="MobiDB-lite"/>
    </source>
</evidence>
<keyword evidence="3" id="KW-1185">Reference proteome</keyword>
<proteinExistence type="predicted"/>
<reference evidence="2 3" key="1">
    <citation type="submission" date="2024-02" db="EMBL/GenBank/DDBJ databases">
        <title>High-quality chromosome-scale genome assembly of Pensacola bahiagrass (Paspalum notatum Flugge var. saurae).</title>
        <authorList>
            <person name="Vega J.M."/>
            <person name="Podio M."/>
            <person name="Orjuela J."/>
            <person name="Siena L.A."/>
            <person name="Pessino S.C."/>
            <person name="Combes M.C."/>
            <person name="Mariac C."/>
            <person name="Albertini E."/>
            <person name="Pupilli F."/>
            <person name="Ortiz J.P.A."/>
            <person name="Leblanc O."/>
        </authorList>
    </citation>
    <scope>NUCLEOTIDE SEQUENCE [LARGE SCALE GENOMIC DNA]</scope>
    <source>
        <strain evidence="2">R1</strain>
        <tissue evidence="2">Leaf</tissue>
    </source>
</reference>
<feature type="region of interest" description="Disordered" evidence="1">
    <location>
        <begin position="1"/>
        <end position="79"/>
    </location>
</feature>
<dbReference type="AlphaFoldDB" id="A0AAQ3TZL5"/>
<organism evidence="2 3">
    <name type="scientific">Paspalum notatum var. saurae</name>
    <dbReference type="NCBI Taxonomy" id="547442"/>
    <lineage>
        <taxon>Eukaryota</taxon>
        <taxon>Viridiplantae</taxon>
        <taxon>Streptophyta</taxon>
        <taxon>Embryophyta</taxon>
        <taxon>Tracheophyta</taxon>
        <taxon>Spermatophyta</taxon>
        <taxon>Magnoliopsida</taxon>
        <taxon>Liliopsida</taxon>
        <taxon>Poales</taxon>
        <taxon>Poaceae</taxon>
        <taxon>PACMAD clade</taxon>
        <taxon>Panicoideae</taxon>
        <taxon>Andropogonodae</taxon>
        <taxon>Paspaleae</taxon>
        <taxon>Paspalinae</taxon>
        <taxon>Paspalum</taxon>
    </lineage>
</organism>